<feature type="compositionally biased region" description="Polar residues" evidence="1">
    <location>
        <begin position="49"/>
        <end position="58"/>
    </location>
</feature>
<protein>
    <submittedName>
        <fullName evidence="2">Uncharacterized protein</fullName>
    </submittedName>
</protein>
<comment type="caution">
    <text evidence="2">The sequence shown here is derived from an EMBL/GenBank/DDBJ whole genome shotgun (WGS) entry which is preliminary data.</text>
</comment>
<proteinExistence type="predicted"/>
<feature type="compositionally biased region" description="Basic and acidic residues" evidence="1">
    <location>
        <begin position="59"/>
        <end position="68"/>
    </location>
</feature>
<accession>A0AAD5Y2M0</accession>
<evidence type="ECO:0000256" key="1">
    <source>
        <dbReference type="SAM" id="MobiDB-lite"/>
    </source>
</evidence>
<feature type="region of interest" description="Disordered" evidence="1">
    <location>
        <begin position="44"/>
        <end position="71"/>
    </location>
</feature>
<reference evidence="2" key="1">
    <citation type="submission" date="2020-05" db="EMBL/GenBank/DDBJ databases">
        <title>Phylogenomic resolution of chytrid fungi.</title>
        <authorList>
            <person name="Stajich J.E."/>
            <person name="Amses K."/>
            <person name="Simmons R."/>
            <person name="Seto K."/>
            <person name="Myers J."/>
            <person name="Bonds A."/>
            <person name="Quandt C.A."/>
            <person name="Barry K."/>
            <person name="Liu P."/>
            <person name="Grigoriev I."/>
            <person name="Longcore J.E."/>
            <person name="James T.Y."/>
        </authorList>
    </citation>
    <scope>NUCLEOTIDE SEQUENCE</scope>
    <source>
        <strain evidence="2">PLAUS21</strain>
    </source>
</reference>
<dbReference type="AlphaFoldDB" id="A0AAD5Y2M0"/>
<sequence>MTLRTVPAFDPTIVDPKERDRLSKSKWYMYIKQAPAISESCRIAHPPGTKQTNPNPCNSKEETKDSKASKQARYLEINKGSDRFPKLDIVKSDQMKLILKINQSARFLMTLHEKSLEHKRRQEQLQEKRKLNANQSYDWVIVKQISQEYQFLKYIENLKQRGQFMTEQLREEDRLLIGHLVESMSNKEDSQPREEMINANQPKVARVPVTTEKGLALIKDFLDTVRSNMRSSPFRPKLKGQTSMMRHYPDREKDHVFGKPPKFTEEMAMEFNRTFGEIETLSANVQIKLTAVESDSELFEIAPTIAAAIEAMQGTTKLLSKSDKKLDTPKSKETIAQSVAELLKKEFITDQHIMQKQLLKYLRLRSTEKLQKSLEIDTMVETQNLATSRVNKCIQNAKLTPITLKEVPNLWMHGKVAETIPFEFSKIGIVENMNPVSITHGYHRDRPAPAIQDPKLNLTKTDTQSRLDEQINAIKLMFAQEFGDLPQKDAK</sequence>
<evidence type="ECO:0000313" key="3">
    <source>
        <dbReference type="Proteomes" id="UP001210925"/>
    </source>
</evidence>
<dbReference type="EMBL" id="JADGKB010000068">
    <property type="protein sequence ID" value="KAJ3255311.1"/>
    <property type="molecule type" value="Genomic_DNA"/>
</dbReference>
<name>A0AAD5Y2M0_9FUNG</name>
<gene>
    <name evidence="2" type="ORF">HK103_006334</name>
</gene>
<keyword evidence="3" id="KW-1185">Reference proteome</keyword>
<organism evidence="2 3">
    <name type="scientific">Boothiomyces macroporosus</name>
    <dbReference type="NCBI Taxonomy" id="261099"/>
    <lineage>
        <taxon>Eukaryota</taxon>
        <taxon>Fungi</taxon>
        <taxon>Fungi incertae sedis</taxon>
        <taxon>Chytridiomycota</taxon>
        <taxon>Chytridiomycota incertae sedis</taxon>
        <taxon>Chytridiomycetes</taxon>
        <taxon>Rhizophydiales</taxon>
        <taxon>Terramycetaceae</taxon>
        <taxon>Boothiomyces</taxon>
    </lineage>
</organism>
<evidence type="ECO:0000313" key="2">
    <source>
        <dbReference type="EMBL" id="KAJ3255311.1"/>
    </source>
</evidence>
<dbReference type="Proteomes" id="UP001210925">
    <property type="component" value="Unassembled WGS sequence"/>
</dbReference>